<evidence type="ECO:0000259" key="14">
    <source>
        <dbReference type="Pfam" id="PF08263"/>
    </source>
</evidence>
<evidence type="ECO:0000256" key="9">
    <source>
        <dbReference type="ARBA" id="ARBA00022989"/>
    </source>
</evidence>
<feature type="signal peptide" evidence="13">
    <location>
        <begin position="1"/>
        <end position="30"/>
    </location>
</feature>
<keyword evidence="4" id="KW-0597">Phosphoprotein</keyword>
<dbReference type="OrthoDB" id="1112074at2759"/>
<evidence type="ECO:0000313" key="16">
    <source>
        <dbReference type="Proteomes" id="UP000504610"/>
    </source>
</evidence>
<dbReference type="SUPFAM" id="SSF52047">
    <property type="entry name" value="RNI-like"/>
    <property type="match status" value="1"/>
</dbReference>
<evidence type="ECO:0000256" key="13">
    <source>
        <dbReference type="SAM" id="SignalP"/>
    </source>
</evidence>
<gene>
    <name evidence="17" type="primary">LOC108856607</name>
</gene>
<dbReference type="FunFam" id="3.80.10.10:FF:000041">
    <property type="entry name" value="LRR receptor-like serine/threonine-protein kinase ERECTA"/>
    <property type="match status" value="1"/>
</dbReference>
<dbReference type="FunFam" id="3.80.10.10:FF:000356">
    <property type="entry name" value="LRR receptor-like serine/threonine-protein kinase"/>
    <property type="match status" value="1"/>
</dbReference>
<name>A0A6J0NMS1_RAPSA</name>
<dbReference type="FunFam" id="3.80.10.10:FF:000111">
    <property type="entry name" value="LRR receptor-like serine/threonine-protein kinase ERECTA"/>
    <property type="match status" value="1"/>
</dbReference>
<dbReference type="PANTHER" id="PTHR27004">
    <property type="entry name" value="RECEPTOR-LIKE PROTEIN 12 ISOFORM X1"/>
    <property type="match status" value="1"/>
</dbReference>
<dbReference type="RefSeq" id="XP_018485954.1">
    <property type="nucleotide sequence ID" value="XM_018630452.2"/>
</dbReference>
<dbReference type="PANTHER" id="PTHR27004:SF242">
    <property type="entry name" value="RECEPTOR-LIKE PROTEIN 34-RELATED"/>
    <property type="match status" value="1"/>
</dbReference>
<dbReference type="AlphaFoldDB" id="A0A6J0NMS1"/>
<dbReference type="KEGG" id="rsz:108856607"/>
<dbReference type="InterPro" id="IPR055414">
    <property type="entry name" value="LRR_R13L4/SHOC2-like"/>
</dbReference>
<keyword evidence="16" id="KW-1185">Reference proteome</keyword>
<evidence type="ECO:0000256" key="1">
    <source>
        <dbReference type="ARBA" id="ARBA00004251"/>
    </source>
</evidence>
<evidence type="ECO:0000256" key="5">
    <source>
        <dbReference type="ARBA" id="ARBA00022614"/>
    </source>
</evidence>
<dbReference type="GeneID" id="108856607"/>
<evidence type="ECO:0000256" key="3">
    <source>
        <dbReference type="ARBA" id="ARBA00022475"/>
    </source>
</evidence>
<reference evidence="16" key="1">
    <citation type="journal article" date="2019" name="Database">
        <title>The radish genome database (RadishGD): an integrated information resource for radish genomics.</title>
        <authorList>
            <person name="Yu H.J."/>
            <person name="Baek S."/>
            <person name="Lee Y.J."/>
            <person name="Cho A."/>
            <person name="Mun J.H."/>
        </authorList>
    </citation>
    <scope>NUCLEOTIDE SEQUENCE [LARGE SCALE GENOMIC DNA]</scope>
    <source>
        <strain evidence="16">cv. WK10039</strain>
    </source>
</reference>
<keyword evidence="9" id="KW-1133">Transmembrane helix</keyword>
<keyword evidence="10" id="KW-0472">Membrane</keyword>
<proteinExistence type="inferred from homology"/>
<evidence type="ECO:0000259" key="15">
    <source>
        <dbReference type="Pfam" id="PF23598"/>
    </source>
</evidence>
<feature type="domain" description="Disease resistance R13L4/SHOC-2-like LRR" evidence="15">
    <location>
        <begin position="208"/>
        <end position="441"/>
    </location>
</feature>
<dbReference type="FunFam" id="3.80.10.10:FF:000095">
    <property type="entry name" value="LRR receptor-like serine/threonine-protein kinase GSO1"/>
    <property type="match status" value="1"/>
</dbReference>
<feature type="domain" description="Leucine-rich repeat-containing N-terminal plant-type" evidence="14">
    <location>
        <begin position="39"/>
        <end position="86"/>
    </location>
</feature>
<dbReference type="SUPFAM" id="SSF52058">
    <property type="entry name" value="L domain-like"/>
    <property type="match status" value="1"/>
</dbReference>
<keyword evidence="11" id="KW-0675">Receptor</keyword>
<evidence type="ECO:0000256" key="10">
    <source>
        <dbReference type="ARBA" id="ARBA00023136"/>
    </source>
</evidence>
<dbReference type="Pfam" id="PF13855">
    <property type="entry name" value="LRR_8"/>
    <property type="match status" value="1"/>
</dbReference>
<evidence type="ECO:0000256" key="4">
    <source>
        <dbReference type="ARBA" id="ARBA00022553"/>
    </source>
</evidence>
<keyword evidence="12" id="KW-0325">Glycoprotein</keyword>
<keyword evidence="8" id="KW-0677">Repeat</keyword>
<comment type="subcellular location">
    <subcellularLocation>
        <location evidence="1">Cell membrane</location>
        <topology evidence="1">Single-pass type I membrane protein</topology>
    </subcellularLocation>
</comment>
<dbReference type="InterPro" id="IPR013210">
    <property type="entry name" value="LRR_N_plant-typ"/>
</dbReference>
<dbReference type="Proteomes" id="UP000504610">
    <property type="component" value="Chromosome 5"/>
</dbReference>
<keyword evidence="6" id="KW-0812">Transmembrane</keyword>
<evidence type="ECO:0000313" key="17">
    <source>
        <dbReference type="RefSeq" id="XP_018485954.1"/>
    </source>
</evidence>
<dbReference type="FunFam" id="3.80.10.10:FF:000383">
    <property type="entry name" value="Leucine-rich repeat receptor protein kinase EMS1"/>
    <property type="match status" value="1"/>
</dbReference>
<evidence type="ECO:0000256" key="11">
    <source>
        <dbReference type="ARBA" id="ARBA00023170"/>
    </source>
</evidence>
<dbReference type="InterPro" id="IPR001611">
    <property type="entry name" value="Leu-rich_rpt"/>
</dbReference>
<feature type="chain" id="PRO_5026996452" evidence="13">
    <location>
        <begin position="31"/>
        <end position="941"/>
    </location>
</feature>
<evidence type="ECO:0000256" key="7">
    <source>
        <dbReference type="ARBA" id="ARBA00022729"/>
    </source>
</evidence>
<dbReference type="InterPro" id="IPR003591">
    <property type="entry name" value="Leu-rich_rpt_typical-subtyp"/>
</dbReference>
<keyword evidence="7 13" id="KW-0732">Signal</keyword>
<evidence type="ECO:0000256" key="12">
    <source>
        <dbReference type="ARBA" id="ARBA00023180"/>
    </source>
</evidence>
<dbReference type="PRINTS" id="PR00019">
    <property type="entry name" value="LEURICHRPT"/>
</dbReference>
<evidence type="ECO:0000256" key="8">
    <source>
        <dbReference type="ARBA" id="ARBA00022737"/>
    </source>
</evidence>
<dbReference type="PROSITE" id="PS51257">
    <property type="entry name" value="PROKAR_LIPOPROTEIN"/>
    <property type="match status" value="1"/>
</dbReference>
<reference evidence="17" key="2">
    <citation type="submission" date="2025-08" db="UniProtKB">
        <authorList>
            <consortium name="RefSeq"/>
        </authorList>
    </citation>
    <scope>IDENTIFICATION</scope>
    <source>
        <tissue evidence="17">Leaf</tissue>
    </source>
</reference>
<dbReference type="Gene3D" id="3.80.10.10">
    <property type="entry name" value="Ribonuclease Inhibitor"/>
    <property type="match status" value="4"/>
</dbReference>
<protein>
    <submittedName>
        <fullName evidence="17">Receptor-like protein 35</fullName>
    </submittedName>
</protein>
<dbReference type="Pfam" id="PF08263">
    <property type="entry name" value="LRRNT_2"/>
    <property type="match status" value="1"/>
</dbReference>
<organism evidence="16 17">
    <name type="scientific">Raphanus sativus</name>
    <name type="common">Radish</name>
    <name type="synonym">Raphanus raphanistrum var. sativus</name>
    <dbReference type="NCBI Taxonomy" id="3726"/>
    <lineage>
        <taxon>Eukaryota</taxon>
        <taxon>Viridiplantae</taxon>
        <taxon>Streptophyta</taxon>
        <taxon>Embryophyta</taxon>
        <taxon>Tracheophyta</taxon>
        <taxon>Spermatophyta</taxon>
        <taxon>Magnoliopsida</taxon>
        <taxon>eudicotyledons</taxon>
        <taxon>Gunneridae</taxon>
        <taxon>Pentapetalae</taxon>
        <taxon>rosids</taxon>
        <taxon>malvids</taxon>
        <taxon>Brassicales</taxon>
        <taxon>Brassicaceae</taxon>
        <taxon>Brassiceae</taxon>
        <taxon>Raphanus</taxon>
    </lineage>
</organism>
<keyword evidence="5" id="KW-0433">Leucine-rich repeat</keyword>
<comment type="similarity">
    <text evidence="2">Belongs to the RLP family.</text>
</comment>
<dbReference type="Pfam" id="PF00560">
    <property type="entry name" value="LRR_1"/>
    <property type="match status" value="8"/>
</dbReference>
<dbReference type="SMART" id="SM00365">
    <property type="entry name" value="LRR_SD22"/>
    <property type="match status" value="6"/>
</dbReference>
<dbReference type="InterPro" id="IPR032675">
    <property type="entry name" value="LRR_dom_sf"/>
</dbReference>
<dbReference type="SMART" id="SM00369">
    <property type="entry name" value="LRR_TYP"/>
    <property type="match status" value="10"/>
</dbReference>
<dbReference type="GO" id="GO:0007165">
    <property type="term" value="P:signal transduction"/>
    <property type="evidence" value="ECO:0007669"/>
    <property type="project" value="UniProtKB-ARBA"/>
</dbReference>
<keyword evidence="3" id="KW-1003">Cell membrane</keyword>
<accession>A0A6J0NMS1</accession>
<evidence type="ECO:0000256" key="6">
    <source>
        <dbReference type="ARBA" id="ARBA00022692"/>
    </source>
</evidence>
<dbReference type="Pfam" id="PF23598">
    <property type="entry name" value="LRR_14"/>
    <property type="match status" value="1"/>
</dbReference>
<sequence length="941" mass="103882">MKGSWNSSSIIPSSFSCLFLFLFNFRDVCAAPTRYLCLPEQRDALLEFKNELEIGELSFYCISGYPKTESWSKSSDCCKWDGVTCNSKSGEVIELDLSCSGLHGQFRPNSSLFKLQNLHFLDLSLNDLSGHIPSSIGNLSHLTNLHLSDNHFFGQILSYVAMFSHLNSLDLSYNQFLGEVPPSIGNLSKLITLDLSYNQFSGYIPFSIGNLSQLVSLGFSQNTFSGEIPSSIGNLSHLTYLHLFSNNFNGEIPSSVGNLNRMIRLSVFSNKLHGNFPIALLKLTRLSTLILSSNQLTGPLPPNATSLSNLEFFDASDNALTGTLPSSLFTIPSLNSIDLSDNQLEGSLEFGNTSSPPNLRSLRIGSNKFIGPIQSSISKLTNLEELDLSSFNAQGPVDFSIFSHLKSLRSLGLSHLNTTTTIDLNDILSYFKRLSYLDLSGNHFSAAANKKSSVPPSQSLVYMDLSQCGINGFFPELLKTQQRLRTLDISNNKIKGLVPGWLWMLPNLENLELSNNTFTGFERPPSKHGLLSLSHVRNFLGSNNNFTGEIPSFICALRSLSILDLSRNNFNGSIPHCFGNLKSSLSVLNLRHNRLHGGLPENILGNLRSLDVGHNHLTGKLPRSSLSSPLEILNVESNGINDTFPFWLSCLTNLQVLVLRSNAFHGPIHQASFPKLRIIDISRNHFSGYLPTGYFVKWSAMSSLGTNREDRSKVNYMDVKYMGDEVDYGYYHDSVVLMNRGLEMELVTILKIYTTLDFSGNELEGEIPKSIGLLKEIRVLNLSNNGFTGRIPSSLGNLTALESLDVSRNKLSGEIPQELGSLSYLAYMNFSHNQLVGPVPGGTQFGTQNCTSFEDNKGLFGPSLDEACRDVHAPASHKEDYETTETEGEEEEVVSWIAAAIGSVPGIVLGLTIGYVLTSHRPEWFVNPFGRKSRRSRSTTT</sequence>
<evidence type="ECO:0000256" key="2">
    <source>
        <dbReference type="ARBA" id="ARBA00009592"/>
    </source>
</evidence>
<dbReference type="GO" id="GO:0005886">
    <property type="term" value="C:plasma membrane"/>
    <property type="evidence" value="ECO:0007669"/>
    <property type="project" value="UniProtKB-SubCell"/>
</dbReference>